<dbReference type="Proteomes" id="UP000545286">
    <property type="component" value="Unassembled WGS sequence"/>
</dbReference>
<reference evidence="2 3" key="1">
    <citation type="submission" date="2020-08" db="EMBL/GenBank/DDBJ databases">
        <title>Sequencing the genomes of 1000 actinobacteria strains.</title>
        <authorList>
            <person name="Klenk H.-P."/>
        </authorList>
    </citation>
    <scope>NUCLEOTIDE SEQUENCE [LARGE SCALE GENOMIC DNA]</scope>
    <source>
        <strain evidence="2 3">DSM 20419</strain>
    </source>
</reference>
<organism evidence="2 3">
    <name type="scientific">Pseudoclavibacter helvolus</name>
    <dbReference type="NCBI Taxonomy" id="255205"/>
    <lineage>
        <taxon>Bacteria</taxon>
        <taxon>Bacillati</taxon>
        <taxon>Actinomycetota</taxon>
        <taxon>Actinomycetes</taxon>
        <taxon>Micrococcales</taxon>
        <taxon>Microbacteriaceae</taxon>
        <taxon>Pseudoclavibacter</taxon>
    </lineage>
</organism>
<gene>
    <name evidence="2" type="ORF">FHX72_001966</name>
</gene>
<keyword evidence="3" id="KW-1185">Reference proteome</keyword>
<keyword evidence="1" id="KW-1133">Transmembrane helix</keyword>
<proteinExistence type="predicted"/>
<protein>
    <submittedName>
        <fullName evidence="2">Uncharacterized protein</fullName>
    </submittedName>
</protein>
<dbReference type="EMBL" id="JACHWJ010000002">
    <property type="protein sequence ID" value="MBB2957829.1"/>
    <property type="molecule type" value="Genomic_DNA"/>
</dbReference>
<evidence type="ECO:0000256" key="1">
    <source>
        <dbReference type="SAM" id="Phobius"/>
    </source>
</evidence>
<name>A0A7W4YEQ7_9MICO</name>
<keyword evidence="1" id="KW-0472">Membrane</keyword>
<dbReference type="AlphaFoldDB" id="A0A7W4YEQ7"/>
<sequence>MLLTATLLLPRPWLAAAERTLLAYSAAIPALVASFALLALVRSTANRSGR</sequence>
<evidence type="ECO:0000313" key="3">
    <source>
        <dbReference type="Proteomes" id="UP000545286"/>
    </source>
</evidence>
<evidence type="ECO:0000313" key="2">
    <source>
        <dbReference type="EMBL" id="MBB2957829.1"/>
    </source>
</evidence>
<comment type="caution">
    <text evidence="2">The sequence shown here is derived from an EMBL/GenBank/DDBJ whole genome shotgun (WGS) entry which is preliminary data.</text>
</comment>
<keyword evidence="1" id="KW-0812">Transmembrane</keyword>
<feature type="transmembrane region" description="Helical" evidence="1">
    <location>
        <begin position="27"/>
        <end position="45"/>
    </location>
</feature>
<accession>A0A7W4YEQ7</accession>